<keyword evidence="2" id="KW-1185">Reference proteome</keyword>
<protein>
    <submittedName>
        <fullName evidence="1">Uncharacterized protein</fullName>
    </submittedName>
</protein>
<proteinExistence type="predicted"/>
<organism evidence="1 2">
    <name type="scientific">Iphiclides podalirius</name>
    <name type="common">scarce swallowtail</name>
    <dbReference type="NCBI Taxonomy" id="110791"/>
    <lineage>
        <taxon>Eukaryota</taxon>
        <taxon>Metazoa</taxon>
        <taxon>Ecdysozoa</taxon>
        <taxon>Arthropoda</taxon>
        <taxon>Hexapoda</taxon>
        <taxon>Insecta</taxon>
        <taxon>Pterygota</taxon>
        <taxon>Neoptera</taxon>
        <taxon>Endopterygota</taxon>
        <taxon>Lepidoptera</taxon>
        <taxon>Glossata</taxon>
        <taxon>Ditrysia</taxon>
        <taxon>Papilionoidea</taxon>
        <taxon>Papilionidae</taxon>
        <taxon>Papilioninae</taxon>
        <taxon>Iphiclides</taxon>
    </lineage>
</organism>
<accession>A0ABN8IQ74</accession>
<gene>
    <name evidence="1" type="ORF">IPOD504_LOCUS11340</name>
</gene>
<feature type="non-terminal residue" evidence="1">
    <location>
        <position position="78"/>
    </location>
</feature>
<dbReference type="EMBL" id="OW152839">
    <property type="protein sequence ID" value="CAH2061190.1"/>
    <property type="molecule type" value="Genomic_DNA"/>
</dbReference>
<sequence>MCSLSKEKSKNQATSLDSFLVVVRASALTAAHVSQSWNRRRHGCTPPQQFSITLLSNWPWRYFDLFVRPHAAGPKYIK</sequence>
<evidence type="ECO:0000313" key="1">
    <source>
        <dbReference type="EMBL" id="CAH2061190.1"/>
    </source>
</evidence>
<name>A0ABN8IQ74_9NEOP</name>
<evidence type="ECO:0000313" key="2">
    <source>
        <dbReference type="Proteomes" id="UP000837857"/>
    </source>
</evidence>
<reference evidence="1" key="1">
    <citation type="submission" date="2022-03" db="EMBL/GenBank/DDBJ databases">
        <authorList>
            <person name="Martin H S."/>
        </authorList>
    </citation>
    <scope>NUCLEOTIDE SEQUENCE</scope>
</reference>
<dbReference type="Proteomes" id="UP000837857">
    <property type="component" value="Chromosome 27"/>
</dbReference>